<dbReference type="Pfam" id="PF00293">
    <property type="entry name" value="NUDIX"/>
    <property type="match status" value="1"/>
</dbReference>
<evidence type="ECO:0000256" key="3">
    <source>
        <dbReference type="ARBA" id="ARBA00022723"/>
    </source>
</evidence>
<evidence type="ECO:0000256" key="5">
    <source>
        <dbReference type="ARBA" id="ARBA00022842"/>
    </source>
</evidence>
<keyword evidence="6" id="KW-0464">Manganese</keyword>
<organism evidence="8 9">
    <name type="scientific">Desulfuromonas versatilis</name>
    <dbReference type="NCBI Taxonomy" id="2802975"/>
    <lineage>
        <taxon>Bacteria</taxon>
        <taxon>Pseudomonadati</taxon>
        <taxon>Thermodesulfobacteriota</taxon>
        <taxon>Desulfuromonadia</taxon>
        <taxon>Desulfuromonadales</taxon>
        <taxon>Desulfuromonadaceae</taxon>
        <taxon>Desulfuromonas</taxon>
    </lineage>
</organism>
<dbReference type="Proteomes" id="UP001319827">
    <property type="component" value="Chromosome"/>
</dbReference>
<dbReference type="SUPFAM" id="SSF55811">
    <property type="entry name" value="Nudix"/>
    <property type="match status" value="1"/>
</dbReference>
<protein>
    <submittedName>
        <fullName evidence="8">Coenzyme A pyrophosphatase</fullName>
    </submittedName>
</protein>
<dbReference type="PANTHER" id="PTHR12992">
    <property type="entry name" value="NUDIX HYDROLASE"/>
    <property type="match status" value="1"/>
</dbReference>
<keyword evidence="3" id="KW-0479">Metal-binding</keyword>
<proteinExistence type="predicted"/>
<reference evidence="8 9" key="2">
    <citation type="journal article" date="2021" name="Int. J. Syst. Evol. Microbiol.">
        <title>Isolation and Polyphasic Characterization of Desulfuromonas versatilis sp. Nov., an Electrogenic Bacteria Capable of Versatile Metabolism Isolated from a Graphene Oxide-Reducing Enrichment Culture.</title>
        <authorList>
            <person name="Xie L."/>
            <person name="Yoshida N."/>
            <person name="Ishii S."/>
            <person name="Meng L."/>
        </authorList>
    </citation>
    <scope>NUCLEOTIDE SEQUENCE [LARGE SCALE GENOMIC DNA]</scope>
    <source>
        <strain evidence="8 9">NIT-T3</strain>
    </source>
</reference>
<dbReference type="InterPro" id="IPR000086">
    <property type="entry name" value="NUDIX_hydrolase_dom"/>
</dbReference>
<evidence type="ECO:0000313" key="8">
    <source>
        <dbReference type="EMBL" id="BCR03360.1"/>
    </source>
</evidence>
<dbReference type="InterPro" id="IPR015797">
    <property type="entry name" value="NUDIX_hydrolase-like_dom_sf"/>
</dbReference>
<sequence>MLDPDLISSALERHLPRALPQAGLRPAAVLLPIYRRQGRDTVLLTRRSDRLNHHRGEISFPGGARNADDVDLRATALRETEEEMGIRAGDVSVLGRLDDFVSVAGYHVTPFVGTFRYPYPFVVNREEIAEVLEVDLEQLRDPAVFRKENWSHRGRQFPVCFYTVDGNEIWGLTAAILRQFLKRVSLRGQVA</sequence>
<gene>
    <name evidence="8" type="ORF">DESUT3_04290</name>
</gene>
<evidence type="ECO:0000256" key="1">
    <source>
        <dbReference type="ARBA" id="ARBA00001936"/>
    </source>
</evidence>
<keyword evidence="4" id="KW-0378">Hydrolase</keyword>
<comment type="cofactor">
    <cofactor evidence="2">
        <name>Mg(2+)</name>
        <dbReference type="ChEBI" id="CHEBI:18420"/>
    </cofactor>
</comment>
<dbReference type="Gene3D" id="3.90.79.10">
    <property type="entry name" value="Nucleoside Triphosphate Pyrophosphohydrolase"/>
    <property type="match status" value="1"/>
</dbReference>
<evidence type="ECO:0000256" key="4">
    <source>
        <dbReference type="ARBA" id="ARBA00022801"/>
    </source>
</evidence>
<feature type="domain" description="Nudix hydrolase" evidence="7">
    <location>
        <begin position="24"/>
        <end position="156"/>
    </location>
</feature>
<name>A0ABM8HP46_9BACT</name>
<keyword evidence="5" id="KW-0460">Magnesium</keyword>
<dbReference type="EMBL" id="AP024355">
    <property type="protein sequence ID" value="BCR03360.1"/>
    <property type="molecule type" value="Genomic_DNA"/>
</dbReference>
<accession>A0ABM8HP46</accession>
<reference evidence="8 9" key="1">
    <citation type="journal article" date="2016" name="C (Basel)">
        <title>Selective Growth of and Electricity Production by Marine Exoelectrogenic Bacteria in Self-Aggregated Hydrogel of Microbially Reduced Graphene Oxide.</title>
        <authorList>
            <person name="Yoshida N."/>
            <person name="Goto Y."/>
            <person name="Miyata Y."/>
        </authorList>
    </citation>
    <scope>NUCLEOTIDE SEQUENCE [LARGE SCALE GENOMIC DNA]</scope>
    <source>
        <strain evidence="8 9">NIT-T3</strain>
    </source>
</reference>
<evidence type="ECO:0000256" key="6">
    <source>
        <dbReference type="ARBA" id="ARBA00023211"/>
    </source>
</evidence>
<keyword evidence="9" id="KW-1185">Reference proteome</keyword>
<dbReference type="PROSITE" id="PS51462">
    <property type="entry name" value="NUDIX"/>
    <property type="match status" value="1"/>
</dbReference>
<dbReference type="RefSeq" id="WP_221250837.1">
    <property type="nucleotide sequence ID" value="NZ_AP024355.1"/>
</dbReference>
<comment type="cofactor">
    <cofactor evidence="1">
        <name>Mn(2+)</name>
        <dbReference type="ChEBI" id="CHEBI:29035"/>
    </cofactor>
</comment>
<evidence type="ECO:0000259" key="7">
    <source>
        <dbReference type="PROSITE" id="PS51462"/>
    </source>
</evidence>
<dbReference type="CDD" id="cd03426">
    <property type="entry name" value="NUDIX_CoAse_Nudt7"/>
    <property type="match status" value="1"/>
</dbReference>
<dbReference type="NCBIfam" id="NF007980">
    <property type="entry name" value="PRK10707.1"/>
    <property type="match status" value="1"/>
</dbReference>
<dbReference type="InterPro" id="IPR045121">
    <property type="entry name" value="CoAse"/>
</dbReference>
<dbReference type="PANTHER" id="PTHR12992:SF11">
    <property type="entry name" value="MITOCHONDRIAL COENZYME A DIPHOSPHATASE NUDT8"/>
    <property type="match status" value="1"/>
</dbReference>
<evidence type="ECO:0000313" key="9">
    <source>
        <dbReference type="Proteomes" id="UP001319827"/>
    </source>
</evidence>
<evidence type="ECO:0000256" key="2">
    <source>
        <dbReference type="ARBA" id="ARBA00001946"/>
    </source>
</evidence>